<organism evidence="1 2">
    <name type="scientific">Bacteroides thetaiotaomicron</name>
    <dbReference type="NCBI Taxonomy" id="818"/>
    <lineage>
        <taxon>Bacteria</taxon>
        <taxon>Pseudomonadati</taxon>
        <taxon>Bacteroidota</taxon>
        <taxon>Bacteroidia</taxon>
        <taxon>Bacteroidales</taxon>
        <taxon>Bacteroidaceae</taxon>
        <taxon>Bacteroides</taxon>
    </lineage>
</organism>
<sequence length="84" mass="9701">MEQTVEKVKAELEVIAKKLSLPLENPKVILEWCKNNSYTEEVATKLIAPLYSPPNKRYYAIQVDDETGKTIARQKTKDSAWEYL</sequence>
<evidence type="ECO:0000313" key="2">
    <source>
        <dbReference type="Proteomes" id="UP000500882"/>
    </source>
</evidence>
<accession>A0A679HA22</accession>
<gene>
    <name evidence="1" type="ORF">BatF92_32160</name>
</gene>
<dbReference type="Proteomes" id="UP000500882">
    <property type="component" value="Chromosome"/>
</dbReference>
<reference evidence="1 2" key="1">
    <citation type="submission" date="2020-02" db="EMBL/GenBank/DDBJ databases">
        <title>Whole-genome sequencing and comparative analysis of the genomes of Bacteroides thetaiotaomicron and Escherichia coli isolated from a healthy resident in Vietnam.</title>
        <authorList>
            <person name="Mohsin M."/>
            <person name="Tanaka K."/>
            <person name="Kawahara R."/>
            <person name="Kondo S."/>
            <person name="Noguchi H."/>
            <person name="Motooka D."/>
            <person name="Nakamura S."/>
            <person name="Khong D.T."/>
            <person name="Nguyen T.N."/>
            <person name="Tran H.T."/>
            <person name="Yamamoto Y."/>
        </authorList>
    </citation>
    <scope>NUCLEOTIDE SEQUENCE [LARGE SCALE GENOMIC DNA]</scope>
    <source>
        <strain evidence="1 2">F9-2</strain>
    </source>
</reference>
<evidence type="ECO:0000313" key="1">
    <source>
        <dbReference type="EMBL" id="BCA51274.1"/>
    </source>
</evidence>
<dbReference type="AlphaFoldDB" id="A0A679HA22"/>
<name>A0A679HA22_BACT4</name>
<proteinExistence type="predicted"/>
<dbReference type="RefSeq" id="WP_022470661.1">
    <property type="nucleotide sequence ID" value="NZ_AP022660.1"/>
</dbReference>
<dbReference type="EMBL" id="AP022660">
    <property type="protein sequence ID" value="BCA51274.1"/>
    <property type="molecule type" value="Genomic_DNA"/>
</dbReference>
<protein>
    <submittedName>
        <fullName evidence="1">Uncharacterized protein</fullName>
    </submittedName>
</protein>